<dbReference type="Proteomes" id="UP000650533">
    <property type="component" value="Chromosome 14"/>
</dbReference>
<dbReference type="RefSeq" id="XP_043186032.1">
    <property type="nucleotide sequence ID" value="XM_043330687.1"/>
</dbReference>
<evidence type="ECO:0000313" key="2">
    <source>
        <dbReference type="EMBL" id="QRW25795.1"/>
    </source>
</evidence>
<organism evidence="2 3">
    <name type="scientific">Rhizoctonia solani</name>
    <dbReference type="NCBI Taxonomy" id="456999"/>
    <lineage>
        <taxon>Eukaryota</taxon>
        <taxon>Fungi</taxon>
        <taxon>Dikarya</taxon>
        <taxon>Basidiomycota</taxon>
        <taxon>Agaricomycotina</taxon>
        <taxon>Agaricomycetes</taxon>
        <taxon>Cantharellales</taxon>
        <taxon>Ceratobasidiaceae</taxon>
        <taxon>Rhizoctonia</taxon>
    </lineage>
</organism>
<sequence length="382" mass="42254">MEFLPSPLAHRPQLVLLLSIVPTPIGLDQLPKSSQLDVDHPTPLTLATSNRYSIIPLFSTSLTTMRYFILSAHGGIGYLAALRILAQDPQDVCTFLVPFNESETWKSDPQLRSYIASKTALIQTGDAKNVDDVQRAWHVAEMGIDMPDQLSSLKSTGAEELLAILKCFPAYPYPTFKMCREAFAYSVKSRASYHQQRLAPLQMPRSPSYSSRSPRLILVSPSRSLKRLHSSARGSKEEQAIAWATGKKMSSSANLASPGSASMEPGTPIHADSHSIHSSYSTQLTLSKTGSLFPEEQQATSTRGGWLDPKHALIIRPAVLMRRRCRGDETGSSTPYRIQEEFTLRDRGGGWTISKRDVAHFIVAKALDDWAAWGGRKVRIAY</sequence>
<reference evidence="2" key="1">
    <citation type="submission" date="2020-05" db="EMBL/GenBank/DDBJ databases">
        <title>Evolutionary and genomic comparisons of hybrid uninucleate and nonhybrid Rhizoctonia fungi.</title>
        <authorList>
            <person name="Li C."/>
            <person name="Chen X."/>
        </authorList>
    </citation>
    <scope>NUCLEOTIDE SEQUENCE</scope>
    <source>
        <strain evidence="2">AG-1 IA</strain>
    </source>
</reference>
<proteinExistence type="predicted"/>
<gene>
    <name evidence="2" type="ORF">RhiXN_10872</name>
</gene>
<dbReference type="AlphaFoldDB" id="A0A8H8P5T9"/>
<accession>A0A8H8P5T9</accession>
<evidence type="ECO:0000313" key="3">
    <source>
        <dbReference type="Proteomes" id="UP000650533"/>
    </source>
</evidence>
<evidence type="ECO:0000256" key="1">
    <source>
        <dbReference type="SAM" id="MobiDB-lite"/>
    </source>
</evidence>
<protein>
    <submittedName>
        <fullName evidence="2">Uncharacterized protein</fullName>
    </submittedName>
</protein>
<dbReference type="KEGG" id="rsx:RhiXN_10872"/>
<name>A0A8H8P5T9_9AGAM</name>
<feature type="region of interest" description="Disordered" evidence="1">
    <location>
        <begin position="252"/>
        <end position="275"/>
    </location>
</feature>
<dbReference type="EMBL" id="CP059671">
    <property type="protein sequence ID" value="QRW25795.1"/>
    <property type="molecule type" value="Genomic_DNA"/>
</dbReference>
<dbReference type="GeneID" id="67033150"/>